<keyword evidence="6" id="KW-1185">Reference proteome</keyword>
<evidence type="ECO:0000313" key="5">
    <source>
        <dbReference type="EMBL" id="GIG41851.1"/>
    </source>
</evidence>
<feature type="domain" description="HTH lacI-type" evidence="4">
    <location>
        <begin position="2"/>
        <end position="56"/>
    </location>
</feature>
<dbReference type="InterPro" id="IPR000843">
    <property type="entry name" value="HTH_LacI"/>
</dbReference>
<accession>A0ABQ4DR81</accession>
<dbReference type="EMBL" id="BONP01000041">
    <property type="protein sequence ID" value="GIG41851.1"/>
    <property type="molecule type" value="Genomic_DNA"/>
</dbReference>
<evidence type="ECO:0000256" key="3">
    <source>
        <dbReference type="ARBA" id="ARBA00023163"/>
    </source>
</evidence>
<dbReference type="CDD" id="cd06267">
    <property type="entry name" value="PBP1_LacI_sugar_binding-like"/>
    <property type="match status" value="1"/>
</dbReference>
<dbReference type="RefSeq" id="WP_203676373.1">
    <property type="nucleotide sequence ID" value="NZ_BONP01000041.1"/>
</dbReference>
<dbReference type="Gene3D" id="3.40.50.2300">
    <property type="match status" value="2"/>
</dbReference>
<dbReference type="SMART" id="SM00354">
    <property type="entry name" value="HTH_LACI"/>
    <property type="match status" value="1"/>
</dbReference>
<protein>
    <submittedName>
        <fullName evidence="5">LacI family transcriptional regulator</fullName>
    </submittedName>
</protein>
<sequence length="333" mass="35479">MPTLKDVAKASGVSVMTVSNVVNGRPRVSEATRLRVLAAVDELGYQVNLTARSLRAGRSGTIALSIPRVDHPYFAELAAAVTDALLPSGRHLVVEQTGASREGELSALSQARLQMYDGVLLSVVGLKDSEVARLNGDMPLVLLGEKPMPSQRDHVMLGNVEGARLATAHLIERGARRIAIVGGTLDPANAGMVGMRSAGWRAAHTEAGLVPDDRLVLPPAHFAMAESREMIRSAIADGLQIDGVFAVTDQVAIGVMAGLHDCGLRIPDDVQVVGFDDLDVSEHLVPGLTTVDPRVDLVVAESLRLLDRRMSGEEVEAEHLVMPVRLVVRGTTR</sequence>
<dbReference type="InterPro" id="IPR010982">
    <property type="entry name" value="Lambda_DNA-bd_dom_sf"/>
</dbReference>
<evidence type="ECO:0000256" key="1">
    <source>
        <dbReference type="ARBA" id="ARBA00023015"/>
    </source>
</evidence>
<dbReference type="SUPFAM" id="SSF53822">
    <property type="entry name" value="Periplasmic binding protein-like I"/>
    <property type="match status" value="1"/>
</dbReference>
<organism evidence="5 6">
    <name type="scientific">Cellulomonas phragmiteti</name>
    <dbReference type="NCBI Taxonomy" id="478780"/>
    <lineage>
        <taxon>Bacteria</taxon>
        <taxon>Bacillati</taxon>
        <taxon>Actinomycetota</taxon>
        <taxon>Actinomycetes</taxon>
        <taxon>Micrococcales</taxon>
        <taxon>Cellulomonadaceae</taxon>
        <taxon>Cellulomonas</taxon>
    </lineage>
</organism>
<dbReference type="InterPro" id="IPR028082">
    <property type="entry name" value="Peripla_BP_I"/>
</dbReference>
<keyword evidence="1" id="KW-0805">Transcription regulation</keyword>
<dbReference type="PROSITE" id="PS50932">
    <property type="entry name" value="HTH_LACI_2"/>
    <property type="match status" value="1"/>
</dbReference>
<dbReference type="Pfam" id="PF13377">
    <property type="entry name" value="Peripla_BP_3"/>
    <property type="match status" value="1"/>
</dbReference>
<evidence type="ECO:0000256" key="2">
    <source>
        <dbReference type="ARBA" id="ARBA00023125"/>
    </source>
</evidence>
<dbReference type="CDD" id="cd01392">
    <property type="entry name" value="HTH_LacI"/>
    <property type="match status" value="1"/>
</dbReference>
<proteinExistence type="predicted"/>
<evidence type="ECO:0000259" key="4">
    <source>
        <dbReference type="PROSITE" id="PS50932"/>
    </source>
</evidence>
<dbReference type="PROSITE" id="PS00356">
    <property type="entry name" value="HTH_LACI_1"/>
    <property type="match status" value="1"/>
</dbReference>
<name>A0ABQ4DR81_9CELL</name>
<dbReference type="PRINTS" id="PR00036">
    <property type="entry name" value="HTHLACI"/>
</dbReference>
<dbReference type="Pfam" id="PF00356">
    <property type="entry name" value="LacI"/>
    <property type="match status" value="1"/>
</dbReference>
<keyword evidence="3" id="KW-0804">Transcription</keyword>
<dbReference type="SUPFAM" id="SSF47413">
    <property type="entry name" value="lambda repressor-like DNA-binding domains"/>
    <property type="match status" value="1"/>
</dbReference>
<gene>
    <name evidence="5" type="ORF">Cph01nite_36130</name>
</gene>
<dbReference type="InterPro" id="IPR046335">
    <property type="entry name" value="LacI/GalR-like_sensor"/>
</dbReference>
<dbReference type="Proteomes" id="UP000614741">
    <property type="component" value="Unassembled WGS sequence"/>
</dbReference>
<dbReference type="PANTHER" id="PTHR30146">
    <property type="entry name" value="LACI-RELATED TRANSCRIPTIONAL REPRESSOR"/>
    <property type="match status" value="1"/>
</dbReference>
<reference evidence="5 6" key="1">
    <citation type="submission" date="2021-01" db="EMBL/GenBank/DDBJ databases">
        <title>Whole genome shotgun sequence of Cellulomonas phragmiteti NBRC 110785.</title>
        <authorList>
            <person name="Komaki H."/>
            <person name="Tamura T."/>
        </authorList>
    </citation>
    <scope>NUCLEOTIDE SEQUENCE [LARGE SCALE GENOMIC DNA]</scope>
    <source>
        <strain evidence="5 6">NBRC 110785</strain>
    </source>
</reference>
<comment type="caution">
    <text evidence="5">The sequence shown here is derived from an EMBL/GenBank/DDBJ whole genome shotgun (WGS) entry which is preliminary data.</text>
</comment>
<dbReference type="Gene3D" id="1.10.260.40">
    <property type="entry name" value="lambda repressor-like DNA-binding domains"/>
    <property type="match status" value="1"/>
</dbReference>
<keyword evidence="2" id="KW-0238">DNA-binding</keyword>
<evidence type="ECO:0000313" key="6">
    <source>
        <dbReference type="Proteomes" id="UP000614741"/>
    </source>
</evidence>
<dbReference type="PANTHER" id="PTHR30146:SF109">
    <property type="entry name" value="HTH-TYPE TRANSCRIPTIONAL REGULATOR GALS"/>
    <property type="match status" value="1"/>
</dbReference>